<dbReference type="AlphaFoldDB" id="A0AAV7V4L5"/>
<protein>
    <submittedName>
        <fullName evidence="2">Uncharacterized protein</fullName>
    </submittedName>
</protein>
<dbReference type="EMBL" id="JANPWB010000004">
    <property type="protein sequence ID" value="KAJ1194948.1"/>
    <property type="molecule type" value="Genomic_DNA"/>
</dbReference>
<comment type="caution">
    <text evidence="2">The sequence shown here is derived from an EMBL/GenBank/DDBJ whole genome shotgun (WGS) entry which is preliminary data.</text>
</comment>
<accession>A0AAV7V4L5</accession>
<reference evidence="2" key="1">
    <citation type="journal article" date="2022" name="bioRxiv">
        <title>Sequencing and chromosome-scale assembly of the giantPleurodeles waltlgenome.</title>
        <authorList>
            <person name="Brown T."/>
            <person name="Elewa A."/>
            <person name="Iarovenko S."/>
            <person name="Subramanian E."/>
            <person name="Araus A.J."/>
            <person name="Petzold A."/>
            <person name="Susuki M."/>
            <person name="Suzuki K.-i.T."/>
            <person name="Hayashi T."/>
            <person name="Toyoda A."/>
            <person name="Oliveira C."/>
            <person name="Osipova E."/>
            <person name="Leigh N.D."/>
            <person name="Simon A."/>
            <person name="Yun M.H."/>
        </authorList>
    </citation>
    <scope>NUCLEOTIDE SEQUENCE</scope>
    <source>
        <strain evidence="2">20211129_DDA</strain>
        <tissue evidence="2">Liver</tissue>
    </source>
</reference>
<evidence type="ECO:0000313" key="3">
    <source>
        <dbReference type="Proteomes" id="UP001066276"/>
    </source>
</evidence>
<feature type="region of interest" description="Disordered" evidence="1">
    <location>
        <begin position="29"/>
        <end position="48"/>
    </location>
</feature>
<sequence>KQVQLVAEPPREGARPRVNQGVVPCCGQRMGGGTKSAQRGTSIPGTALPAGRKSLAGARLLALRALSFVTGDTFPLRVLPRRRPQATSRSGTPVEADCGGRGQHTASPLRAEVDFRWGNQPLTLQTRYIIFISSPYNGAERPAPGP</sequence>
<keyword evidence="3" id="KW-1185">Reference proteome</keyword>
<feature type="compositionally biased region" description="Polar residues" evidence="1">
    <location>
        <begin position="35"/>
        <end position="44"/>
    </location>
</feature>
<proteinExistence type="predicted"/>
<evidence type="ECO:0000313" key="2">
    <source>
        <dbReference type="EMBL" id="KAJ1194948.1"/>
    </source>
</evidence>
<name>A0AAV7V4L5_PLEWA</name>
<dbReference type="Proteomes" id="UP001066276">
    <property type="component" value="Chromosome 2_2"/>
</dbReference>
<evidence type="ECO:0000256" key="1">
    <source>
        <dbReference type="SAM" id="MobiDB-lite"/>
    </source>
</evidence>
<gene>
    <name evidence="2" type="ORF">NDU88_004232</name>
</gene>
<feature type="non-terminal residue" evidence="2">
    <location>
        <position position="1"/>
    </location>
</feature>
<feature type="region of interest" description="Disordered" evidence="1">
    <location>
        <begin position="80"/>
        <end position="105"/>
    </location>
</feature>
<feature type="region of interest" description="Disordered" evidence="1">
    <location>
        <begin position="1"/>
        <end position="22"/>
    </location>
</feature>
<organism evidence="2 3">
    <name type="scientific">Pleurodeles waltl</name>
    <name type="common">Iberian ribbed newt</name>
    <dbReference type="NCBI Taxonomy" id="8319"/>
    <lineage>
        <taxon>Eukaryota</taxon>
        <taxon>Metazoa</taxon>
        <taxon>Chordata</taxon>
        <taxon>Craniata</taxon>
        <taxon>Vertebrata</taxon>
        <taxon>Euteleostomi</taxon>
        <taxon>Amphibia</taxon>
        <taxon>Batrachia</taxon>
        <taxon>Caudata</taxon>
        <taxon>Salamandroidea</taxon>
        <taxon>Salamandridae</taxon>
        <taxon>Pleurodelinae</taxon>
        <taxon>Pleurodeles</taxon>
    </lineage>
</organism>